<gene>
    <name evidence="1" type="ORF">BacF7301_12130</name>
</gene>
<evidence type="ECO:0000313" key="1">
    <source>
        <dbReference type="EMBL" id="QIU94844.1"/>
    </source>
</evidence>
<organism evidence="1 2">
    <name type="scientific">Bacteroides faecium</name>
    <dbReference type="NCBI Taxonomy" id="2715212"/>
    <lineage>
        <taxon>Bacteria</taxon>
        <taxon>Pseudomonadati</taxon>
        <taxon>Bacteroidota</taxon>
        <taxon>Bacteroidia</taxon>
        <taxon>Bacteroidales</taxon>
        <taxon>Bacteroidaceae</taxon>
        <taxon>Bacteroides</taxon>
    </lineage>
</organism>
<dbReference type="EMBL" id="CP050831">
    <property type="protein sequence ID" value="QIU94844.1"/>
    <property type="molecule type" value="Genomic_DNA"/>
</dbReference>
<proteinExistence type="predicted"/>
<keyword evidence="2" id="KW-1185">Reference proteome</keyword>
<reference evidence="1 2" key="1">
    <citation type="submission" date="2020-03" db="EMBL/GenBank/DDBJ databases">
        <title>Genomic analysis of Bacteroides faecium CBA7301.</title>
        <authorList>
            <person name="Kim J."/>
            <person name="Roh S.W."/>
        </authorList>
    </citation>
    <scope>NUCLEOTIDE SEQUENCE [LARGE SCALE GENOMIC DNA]</scope>
    <source>
        <strain evidence="1 2">CBA7301</strain>
    </source>
</reference>
<evidence type="ECO:0000313" key="2">
    <source>
        <dbReference type="Proteomes" id="UP000501780"/>
    </source>
</evidence>
<accession>A0A6H0KMZ9</accession>
<protein>
    <submittedName>
        <fullName evidence="1">Uncharacterized protein</fullName>
    </submittedName>
</protein>
<dbReference type="RefSeq" id="WP_167963124.1">
    <property type="nucleotide sequence ID" value="NZ_CP050831.1"/>
</dbReference>
<dbReference type="AlphaFoldDB" id="A0A6H0KMZ9"/>
<sequence length="366" mass="41917">MIRIRITSPDENVSGSAYINLVDPQIIEGYWWSNEKQTRIKYAYLGQTVIFRIKTEDMYGELLCLRLYDTEQKKFLGDKSWTRVSDNETEVELELKEIWWFELIRFGGRLELYYEVGVDKYPQIGKKLPENRKDYLTIMPRLLYVASQYENGNLPFIYSRSGEAFSIKEAILDPVVSTLDDPISTAKDIVYDYYITKLDGSKVGKLALKGVNGVFNYGGTVKDLADVVRSEGKSVSSMTLPLSGTLAPLAVAADLVVSDFCKQLDEKQELADRIVFQQKKQKGYNVIRKYLSDEDPLEDKYTLVDITPGIAVDIVKGKYNSLVDIDENIRMMDEGVEKDVVLLCRYIKLKDNIKIAIIEAFYTRNL</sequence>
<name>A0A6H0KMZ9_9BACE</name>
<dbReference type="KEGG" id="bfc:BacF7301_12130"/>
<dbReference type="Proteomes" id="UP000501780">
    <property type="component" value="Chromosome"/>
</dbReference>